<accession>A0A2R5F903</accession>
<reference evidence="1 2" key="1">
    <citation type="journal article" date="2018" name="Environ. Microbiol.">
        <title>Isolation and genomic characterization of Novimethylophilus kurashikiensis gen. nov. sp. nov., a new lanthanide-dependent methylotrophic species of Methylophilaceae.</title>
        <authorList>
            <person name="Lv H."/>
            <person name="Sahin N."/>
            <person name="Tani A."/>
        </authorList>
    </citation>
    <scope>NUCLEOTIDE SEQUENCE [LARGE SCALE GENOMIC DNA]</scope>
    <source>
        <strain evidence="1 2">La2-4</strain>
    </source>
</reference>
<organism evidence="1 2">
    <name type="scientific">Novimethylophilus kurashikiensis</name>
    <dbReference type="NCBI Taxonomy" id="1825523"/>
    <lineage>
        <taxon>Bacteria</taxon>
        <taxon>Pseudomonadati</taxon>
        <taxon>Pseudomonadota</taxon>
        <taxon>Betaproteobacteria</taxon>
        <taxon>Nitrosomonadales</taxon>
        <taxon>Methylophilaceae</taxon>
        <taxon>Novimethylophilus</taxon>
    </lineage>
</organism>
<evidence type="ECO:0000313" key="2">
    <source>
        <dbReference type="Proteomes" id="UP000245081"/>
    </source>
</evidence>
<evidence type="ECO:0000313" key="1">
    <source>
        <dbReference type="EMBL" id="GBG14299.1"/>
    </source>
</evidence>
<sequence length="61" mass="7176">MKTALEKKFQGYWIPIAIRNQRLTSQERQALDSGDTIEKDGTHLRRVDWATRKALQHALKR</sequence>
<protein>
    <submittedName>
        <fullName evidence="1">Uncharacterized protein</fullName>
    </submittedName>
</protein>
<dbReference type="RefSeq" id="WP_109015498.1">
    <property type="nucleotide sequence ID" value="NZ_BDOQ01000007.1"/>
</dbReference>
<keyword evidence="2" id="KW-1185">Reference proteome</keyword>
<comment type="caution">
    <text evidence="1">The sequence shown here is derived from an EMBL/GenBank/DDBJ whole genome shotgun (WGS) entry which is preliminary data.</text>
</comment>
<dbReference type="AlphaFoldDB" id="A0A2R5F903"/>
<gene>
    <name evidence="1" type="ORF">NMK_1887</name>
</gene>
<dbReference type="Proteomes" id="UP000245081">
    <property type="component" value="Unassembled WGS sequence"/>
</dbReference>
<name>A0A2R5F903_9PROT</name>
<dbReference type="EMBL" id="BDOQ01000007">
    <property type="protein sequence ID" value="GBG14299.1"/>
    <property type="molecule type" value="Genomic_DNA"/>
</dbReference>
<proteinExistence type="predicted"/>